<dbReference type="Proteomes" id="UP001240171">
    <property type="component" value="Unassembled WGS sequence"/>
</dbReference>
<dbReference type="EMBL" id="JAUQTB010000013">
    <property type="protein sequence ID" value="MDO7908195.1"/>
    <property type="molecule type" value="Genomic_DNA"/>
</dbReference>
<evidence type="ECO:0000313" key="1">
    <source>
        <dbReference type="EMBL" id="MDO7908195.1"/>
    </source>
</evidence>
<protein>
    <recommendedName>
        <fullName evidence="3">SHOCT domain-containing protein</fullName>
    </recommendedName>
</protein>
<reference evidence="1 2" key="1">
    <citation type="submission" date="2023-07" db="EMBL/GenBank/DDBJ databases">
        <title>Paenibacillus sp. JX-17 nov. isolated from soil.</title>
        <authorList>
            <person name="Wan Y."/>
            <person name="Liu B."/>
        </authorList>
    </citation>
    <scope>NUCLEOTIDE SEQUENCE [LARGE SCALE GENOMIC DNA]</scope>
    <source>
        <strain evidence="1 2">JX-17</strain>
    </source>
</reference>
<sequence>MKPRHIIIVGTVVVAMTVSNAAWGKTAVRADAASATKTLTRAIPAAEQEDLLSLLKLNSEEQLHDALYNGQSLAEIAQSQNVNVEKVINLQVQELGAQLDQRLAAGSLTEGQYKEQKRELTSMITDSVYGR</sequence>
<organism evidence="1 2">
    <name type="scientific">Paenibacillus lacisoli</name>
    <dbReference type="NCBI Taxonomy" id="3064525"/>
    <lineage>
        <taxon>Bacteria</taxon>
        <taxon>Bacillati</taxon>
        <taxon>Bacillota</taxon>
        <taxon>Bacilli</taxon>
        <taxon>Bacillales</taxon>
        <taxon>Paenibacillaceae</taxon>
        <taxon>Paenibacillus</taxon>
    </lineage>
</organism>
<comment type="caution">
    <text evidence="1">The sequence shown here is derived from an EMBL/GenBank/DDBJ whole genome shotgun (WGS) entry which is preliminary data.</text>
</comment>
<evidence type="ECO:0000313" key="2">
    <source>
        <dbReference type="Proteomes" id="UP001240171"/>
    </source>
</evidence>
<evidence type="ECO:0008006" key="3">
    <source>
        <dbReference type="Google" id="ProtNLM"/>
    </source>
</evidence>
<accession>A0ABT9CFZ6</accession>
<keyword evidence="2" id="KW-1185">Reference proteome</keyword>
<dbReference type="RefSeq" id="WP_305025419.1">
    <property type="nucleotide sequence ID" value="NZ_JAUQTB010000013.1"/>
</dbReference>
<name>A0ABT9CFZ6_9BACL</name>
<gene>
    <name evidence="1" type="ORF">Q5741_17470</name>
</gene>
<proteinExistence type="predicted"/>